<dbReference type="GO" id="GO:0005739">
    <property type="term" value="C:mitochondrion"/>
    <property type="evidence" value="ECO:0007669"/>
    <property type="project" value="TreeGrafter"/>
</dbReference>
<dbReference type="EMBL" id="GL996527">
    <property type="protein sequence ID" value="EGV62718.1"/>
    <property type="molecule type" value="Genomic_DNA"/>
</dbReference>
<name>G3B9R7_CANTC</name>
<dbReference type="AlphaFoldDB" id="G3B9R7"/>
<sequence>MVRVKIINTQAFKDLVKTGRPSFRVVPVDATWYMPNIPANGKLQFLNEERLPNAAFFDLDEVCLPSSKTPYPHMLADYDTLNRNLNNLGLNRTDKLVFYDKSGIFSSPRAAWNMILAGHKQVFLLDHFKDYKASGAPLDTEEIAFTATDALEASLEYDIIEEEEYDQNYQKQVIEYEELFDLVKSGQLGSKYITFDARATPRFTGEAPEPREGLSSGHIPSSLSLPFNKVLTENGNYKSKQEILDLFKTEFNLDLTKPLEGKEGIIVMCGTGVTAVILRLAIESVAESKIPIRVYDGSWTEWAQRAPSEFIEKV</sequence>
<dbReference type="InterPro" id="IPR045078">
    <property type="entry name" value="TST/MPST-like"/>
</dbReference>
<keyword evidence="1 4" id="KW-0808">Transferase</keyword>
<evidence type="ECO:0000256" key="2">
    <source>
        <dbReference type="ARBA" id="ARBA00022737"/>
    </source>
</evidence>
<accession>G3B9R7</accession>
<evidence type="ECO:0000313" key="4">
    <source>
        <dbReference type="EMBL" id="EGV62718.1"/>
    </source>
</evidence>
<evidence type="ECO:0000259" key="3">
    <source>
        <dbReference type="PROSITE" id="PS50206"/>
    </source>
</evidence>
<dbReference type="InterPro" id="IPR001763">
    <property type="entry name" value="Rhodanese-like_dom"/>
</dbReference>
<dbReference type="PANTHER" id="PTHR11364:SF27">
    <property type="entry name" value="SULFURTRANSFERASE"/>
    <property type="match status" value="1"/>
</dbReference>
<feature type="domain" description="Rhodanese" evidence="3">
    <location>
        <begin position="188"/>
        <end position="311"/>
    </location>
</feature>
<dbReference type="Gene3D" id="3.40.250.10">
    <property type="entry name" value="Rhodanese-like domain"/>
    <property type="match status" value="2"/>
</dbReference>
<dbReference type="Pfam" id="PF00581">
    <property type="entry name" value="Rhodanese"/>
    <property type="match status" value="1"/>
</dbReference>
<dbReference type="PROSITE" id="PS50206">
    <property type="entry name" value="RHODANESE_3"/>
    <property type="match status" value="2"/>
</dbReference>
<dbReference type="HOGENOM" id="CLU_031618_3_1_1"/>
<dbReference type="PANTHER" id="PTHR11364">
    <property type="entry name" value="THIOSULFATE SULFERTANSFERASE"/>
    <property type="match status" value="1"/>
</dbReference>
<evidence type="ECO:0000256" key="1">
    <source>
        <dbReference type="ARBA" id="ARBA00022679"/>
    </source>
</evidence>
<reference evidence="5 6" key="1">
    <citation type="journal article" date="2011" name="Proc. Natl. Acad. Sci. U.S.A.">
        <title>Comparative genomics of xylose-fermenting fungi for enhanced biofuel production.</title>
        <authorList>
            <person name="Wohlbach D.J."/>
            <person name="Kuo A."/>
            <person name="Sato T.K."/>
            <person name="Potts K.M."/>
            <person name="Salamov A.A."/>
            <person name="LaButti K.M."/>
            <person name="Sun H."/>
            <person name="Clum A."/>
            <person name="Pangilinan J.L."/>
            <person name="Lindquist E.A."/>
            <person name="Lucas S."/>
            <person name="Lapidus A."/>
            <person name="Jin M."/>
            <person name="Gunawan C."/>
            <person name="Balan V."/>
            <person name="Dale B.E."/>
            <person name="Jeffries T.W."/>
            <person name="Zinkel R."/>
            <person name="Barry K.W."/>
            <person name="Grigoriev I.V."/>
            <person name="Gasch A.P."/>
        </authorList>
    </citation>
    <scope>NUCLEOTIDE SEQUENCE [LARGE SCALE GENOMIC DNA]</scope>
    <source>
        <strain evidence="5">ATCC 10573</strain>
        <strain evidence="6">ATCC 10573 / BCRC 21748 / CBS 615 / JCM 9827 / NBRC 10315 / NRRL Y-1498 / VKM Y-70</strain>
    </source>
</reference>
<dbReference type="SMART" id="SM00450">
    <property type="entry name" value="RHOD"/>
    <property type="match status" value="2"/>
</dbReference>
<dbReference type="eggNOG" id="KOG1529">
    <property type="taxonomic scope" value="Eukaryota"/>
</dbReference>
<dbReference type="Proteomes" id="UP000000707">
    <property type="component" value="Unassembled WGS sequence"/>
</dbReference>
<dbReference type="OrthoDB" id="270167at2759"/>
<feature type="domain" description="Rhodanese" evidence="3">
    <location>
        <begin position="47"/>
        <end position="140"/>
    </location>
</feature>
<dbReference type="KEGG" id="cten:18247855"/>
<dbReference type="GeneID" id="18247855"/>
<protein>
    <submittedName>
        <fullName evidence="4">Thiosulfate sulfurtransferase</fullName>
    </submittedName>
</protein>
<keyword evidence="6" id="KW-1185">Reference proteome</keyword>
<dbReference type="STRING" id="590646.G3B9R7"/>
<gene>
    <name evidence="5" type="ORF">CANTEDRAFT_115408</name>
</gene>
<proteinExistence type="predicted"/>
<organism evidence="6">
    <name type="scientific">Candida tenuis (strain ATCC 10573 / BCRC 21748 / CBS 615 / JCM 9827 / NBRC 10315 / NRRL Y-1498 / VKM Y-70)</name>
    <name type="common">Yeast</name>
    <name type="synonym">Yamadazyma tenuis</name>
    <dbReference type="NCBI Taxonomy" id="590646"/>
    <lineage>
        <taxon>Eukaryota</taxon>
        <taxon>Fungi</taxon>
        <taxon>Dikarya</taxon>
        <taxon>Ascomycota</taxon>
        <taxon>Saccharomycotina</taxon>
        <taxon>Pichiomycetes</taxon>
        <taxon>Debaryomycetaceae</taxon>
        <taxon>Yamadazyma</taxon>
    </lineage>
</organism>
<evidence type="ECO:0000313" key="5">
    <source>
        <dbReference type="EMBL" id="EGV62719.1"/>
    </source>
</evidence>
<keyword evidence="2" id="KW-0677">Repeat</keyword>
<dbReference type="GO" id="GO:0004792">
    <property type="term" value="F:thiosulfate-cyanide sulfurtransferase activity"/>
    <property type="evidence" value="ECO:0007669"/>
    <property type="project" value="TreeGrafter"/>
</dbReference>
<dbReference type="InterPro" id="IPR036873">
    <property type="entry name" value="Rhodanese-like_dom_sf"/>
</dbReference>
<dbReference type="SUPFAM" id="SSF52821">
    <property type="entry name" value="Rhodanese/Cell cycle control phosphatase"/>
    <property type="match status" value="2"/>
</dbReference>
<dbReference type="EMBL" id="GL996527">
    <property type="protein sequence ID" value="EGV62719.1"/>
    <property type="molecule type" value="Genomic_DNA"/>
</dbReference>
<evidence type="ECO:0000313" key="6">
    <source>
        <dbReference type="Proteomes" id="UP000000707"/>
    </source>
</evidence>
<dbReference type="CDD" id="cd01449">
    <property type="entry name" value="TST_Repeat_2"/>
    <property type="match status" value="1"/>
</dbReference>